<dbReference type="AlphaFoldDB" id="A0A328U0J1"/>
<keyword evidence="2" id="KW-1185">Reference proteome</keyword>
<evidence type="ECO:0000313" key="1">
    <source>
        <dbReference type="EMBL" id="RAP75562.1"/>
    </source>
</evidence>
<name>A0A328U0J1_9BACL</name>
<accession>A0A328U0J1</accession>
<dbReference type="EMBL" id="QLUW01000003">
    <property type="protein sequence ID" value="RAP75562.1"/>
    <property type="molecule type" value="Genomic_DNA"/>
</dbReference>
<protein>
    <recommendedName>
        <fullName evidence="3">HTH LytTR-type domain-containing protein</fullName>
    </recommendedName>
</protein>
<dbReference type="OrthoDB" id="2613016at2"/>
<evidence type="ECO:0008006" key="3">
    <source>
        <dbReference type="Google" id="ProtNLM"/>
    </source>
</evidence>
<dbReference type="Proteomes" id="UP000249260">
    <property type="component" value="Unassembled WGS sequence"/>
</dbReference>
<proteinExistence type="predicted"/>
<evidence type="ECO:0000313" key="2">
    <source>
        <dbReference type="Proteomes" id="UP000249260"/>
    </source>
</evidence>
<gene>
    <name evidence="1" type="ORF">DL346_19700</name>
</gene>
<reference evidence="1 2" key="1">
    <citation type="submission" date="2018-06" db="EMBL/GenBank/DDBJ databases">
        <title>Paenibacillus montanisoli sp. nov., isolated from mountain area soil.</title>
        <authorList>
            <person name="Wu M."/>
        </authorList>
    </citation>
    <scope>NUCLEOTIDE SEQUENCE [LARGE SCALE GENOMIC DNA]</scope>
    <source>
        <strain evidence="1 2">RA17</strain>
    </source>
</reference>
<organism evidence="1 2">
    <name type="scientific">Paenibacillus montanisoli</name>
    <dbReference type="NCBI Taxonomy" id="2081970"/>
    <lineage>
        <taxon>Bacteria</taxon>
        <taxon>Bacillati</taxon>
        <taxon>Bacillota</taxon>
        <taxon>Bacilli</taxon>
        <taxon>Bacillales</taxon>
        <taxon>Paenibacillaceae</taxon>
        <taxon>Paenibacillus</taxon>
    </lineage>
</organism>
<dbReference type="RefSeq" id="WP_112883968.1">
    <property type="nucleotide sequence ID" value="NZ_QLUW01000003.1"/>
</dbReference>
<comment type="caution">
    <text evidence="1">The sequence shown here is derived from an EMBL/GenBank/DDBJ whole genome shotgun (WGS) entry which is preliminary data.</text>
</comment>
<sequence length="116" mass="13315">MMKVVADETRNIYENFEVEKDIYYFKIGRLGLASFHGRNYNIKKTITTEQLNSYITSGRFIKVSSNCYVNAEKVLSLTDGTISFDHSSSEAKQIHVPIWRAQSIKNLLSSRKPMAM</sequence>